<reference evidence="2" key="1">
    <citation type="journal article" date="2020" name="Stud. Mycol.">
        <title>101 Dothideomycetes genomes: a test case for predicting lifestyles and emergence of pathogens.</title>
        <authorList>
            <person name="Haridas S."/>
            <person name="Albert R."/>
            <person name="Binder M."/>
            <person name="Bloem J."/>
            <person name="Labutti K."/>
            <person name="Salamov A."/>
            <person name="Andreopoulos B."/>
            <person name="Baker S."/>
            <person name="Barry K."/>
            <person name="Bills G."/>
            <person name="Bluhm B."/>
            <person name="Cannon C."/>
            <person name="Castanera R."/>
            <person name="Culley D."/>
            <person name="Daum C."/>
            <person name="Ezra D."/>
            <person name="Gonzalez J."/>
            <person name="Henrissat B."/>
            <person name="Kuo A."/>
            <person name="Liang C."/>
            <person name="Lipzen A."/>
            <person name="Lutzoni F."/>
            <person name="Magnuson J."/>
            <person name="Mondo S."/>
            <person name="Nolan M."/>
            <person name="Ohm R."/>
            <person name="Pangilinan J."/>
            <person name="Park H.-J."/>
            <person name="Ramirez L."/>
            <person name="Alfaro M."/>
            <person name="Sun H."/>
            <person name="Tritt A."/>
            <person name="Yoshinaga Y."/>
            <person name="Zwiers L.-H."/>
            <person name="Turgeon B."/>
            <person name="Goodwin S."/>
            <person name="Spatafora J."/>
            <person name="Crous P."/>
            <person name="Grigoriev I."/>
        </authorList>
    </citation>
    <scope>NUCLEOTIDE SEQUENCE</scope>
    <source>
        <strain evidence="2">CBS 690.94</strain>
    </source>
</reference>
<evidence type="ECO:0000313" key="2">
    <source>
        <dbReference type="EMBL" id="KAF2447632.1"/>
    </source>
</evidence>
<evidence type="ECO:0008006" key="4">
    <source>
        <dbReference type="Google" id="ProtNLM"/>
    </source>
</evidence>
<gene>
    <name evidence="2" type="ORF">P171DRAFT_228818</name>
</gene>
<organism evidence="2 3">
    <name type="scientific">Karstenula rhodostoma CBS 690.94</name>
    <dbReference type="NCBI Taxonomy" id="1392251"/>
    <lineage>
        <taxon>Eukaryota</taxon>
        <taxon>Fungi</taxon>
        <taxon>Dikarya</taxon>
        <taxon>Ascomycota</taxon>
        <taxon>Pezizomycotina</taxon>
        <taxon>Dothideomycetes</taxon>
        <taxon>Pleosporomycetidae</taxon>
        <taxon>Pleosporales</taxon>
        <taxon>Massarineae</taxon>
        <taxon>Didymosphaeriaceae</taxon>
        <taxon>Karstenula</taxon>
    </lineage>
</organism>
<dbReference type="AlphaFoldDB" id="A0A9P4PP69"/>
<keyword evidence="1" id="KW-0732">Signal</keyword>
<evidence type="ECO:0000256" key="1">
    <source>
        <dbReference type="SAM" id="SignalP"/>
    </source>
</evidence>
<dbReference type="EMBL" id="MU001496">
    <property type="protein sequence ID" value="KAF2447632.1"/>
    <property type="molecule type" value="Genomic_DNA"/>
</dbReference>
<accession>A0A9P4PP69</accession>
<proteinExistence type="predicted"/>
<feature type="chain" id="PRO_5040451188" description="Secreted protein" evidence="1">
    <location>
        <begin position="20"/>
        <end position="83"/>
    </location>
</feature>
<name>A0A9P4PP69_9PLEO</name>
<dbReference type="Proteomes" id="UP000799764">
    <property type="component" value="Unassembled WGS sequence"/>
</dbReference>
<keyword evidence="3" id="KW-1185">Reference proteome</keyword>
<feature type="signal peptide" evidence="1">
    <location>
        <begin position="1"/>
        <end position="19"/>
    </location>
</feature>
<evidence type="ECO:0000313" key="3">
    <source>
        <dbReference type="Proteomes" id="UP000799764"/>
    </source>
</evidence>
<comment type="caution">
    <text evidence="2">The sequence shown here is derived from an EMBL/GenBank/DDBJ whole genome shotgun (WGS) entry which is preliminary data.</text>
</comment>
<sequence>MLAILEVWVVLELLRDVHACLVHSPGSARPRLFVLSSRQESCVGILRCLVSQLLSPTSKTSARVHVHVYSVLALMILLRCYAP</sequence>
<protein>
    <recommendedName>
        <fullName evidence="4">Secreted protein</fullName>
    </recommendedName>
</protein>